<comment type="caution">
    <text evidence="8">The sequence shown here is derived from an EMBL/GenBank/DDBJ whole genome shotgun (WGS) entry which is preliminary data.</text>
</comment>
<gene>
    <name evidence="8" type="ORF">J2X16_003380</name>
</gene>
<evidence type="ECO:0000256" key="6">
    <source>
        <dbReference type="ARBA" id="ARBA00023136"/>
    </source>
</evidence>
<dbReference type="Proteomes" id="UP001180536">
    <property type="component" value="Unassembled WGS sequence"/>
</dbReference>
<reference evidence="8 9" key="1">
    <citation type="submission" date="2023-07" db="EMBL/GenBank/DDBJ databases">
        <title>Sorghum-associated microbial communities from plants grown in Nebraska, USA.</title>
        <authorList>
            <person name="Schachtman D."/>
        </authorList>
    </citation>
    <scope>NUCLEOTIDE SEQUENCE [LARGE SCALE GENOMIC DNA]</scope>
    <source>
        <strain evidence="8 9">BE310</strain>
    </source>
</reference>
<evidence type="ECO:0000256" key="1">
    <source>
        <dbReference type="ARBA" id="ARBA00004429"/>
    </source>
</evidence>
<dbReference type="InterPro" id="IPR010065">
    <property type="entry name" value="AA_ABC_transptr_permease_3TM"/>
</dbReference>
<comment type="subcellular location">
    <subcellularLocation>
        <location evidence="1">Cell inner membrane</location>
        <topology evidence="1">Multi-pass membrane protein</topology>
    </subcellularLocation>
</comment>
<keyword evidence="3" id="KW-1003">Cell membrane</keyword>
<keyword evidence="5 7" id="KW-1133">Transmembrane helix</keyword>
<dbReference type="EMBL" id="JAVDXQ010000004">
    <property type="protein sequence ID" value="MDR7298031.1"/>
    <property type="molecule type" value="Genomic_DNA"/>
</dbReference>
<sequence>MKELIETYWLYVLVGQYPHGPLGGLALTVLLATLGLMLALPLGILLGIARFSPDRWLRLPVTGWVWGVRGTPLLMVVF</sequence>
<feature type="transmembrane region" description="Helical" evidence="7">
    <location>
        <begin position="25"/>
        <end position="49"/>
    </location>
</feature>
<dbReference type="InterPro" id="IPR035906">
    <property type="entry name" value="MetI-like_sf"/>
</dbReference>
<keyword evidence="6 7" id="KW-0472">Membrane</keyword>
<keyword evidence="2" id="KW-0813">Transport</keyword>
<protein>
    <submittedName>
        <fullName evidence="8">His/Glu/Gln/Arg/opine family amino acid ABC transporter permease subunit</fullName>
    </submittedName>
</protein>
<accession>A0ABU1ZBM9</accession>
<evidence type="ECO:0000256" key="2">
    <source>
        <dbReference type="ARBA" id="ARBA00022448"/>
    </source>
</evidence>
<dbReference type="Gene3D" id="1.10.3720.10">
    <property type="entry name" value="MetI-like"/>
    <property type="match status" value="1"/>
</dbReference>
<proteinExistence type="predicted"/>
<keyword evidence="9" id="KW-1185">Reference proteome</keyword>
<organism evidence="8 9">
    <name type="scientific">Pelomonas aquatica</name>
    <dbReference type="NCBI Taxonomy" id="431058"/>
    <lineage>
        <taxon>Bacteria</taxon>
        <taxon>Pseudomonadati</taxon>
        <taxon>Pseudomonadota</taxon>
        <taxon>Betaproteobacteria</taxon>
        <taxon>Burkholderiales</taxon>
        <taxon>Sphaerotilaceae</taxon>
        <taxon>Roseateles</taxon>
    </lineage>
</organism>
<evidence type="ECO:0000313" key="9">
    <source>
        <dbReference type="Proteomes" id="UP001180536"/>
    </source>
</evidence>
<dbReference type="InterPro" id="IPR043429">
    <property type="entry name" value="ArtM/GltK/GlnP/TcyL/YhdX-like"/>
</dbReference>
<keyword evidence="4 7" id="KW-0812">Transmembrane</keyword>
<evidence type="ECO:0000256" key="3">
    <source>
        <dbReference type="ARBA" id="ARBA00022475"/>
    </source>
</evidence>
<evidence type="ECO:0000313" key="8">
    <source>
        <dbReference type="EMBL" id="MDR7298031.1"/>
    </source>
</evidence>
<name>A0ABU1ZBM9_9BURK</name>
<evidence type="ECO:0000256" key="4">
    <source>
        <dbReference type="ARBA" id="ARBA00022692"/>
    </source>
</evidence>
<dbReference type="SUPFAM" id="SSF161098">
    <property type="entry name" value="MetI-like"/>
    <property type="match status" value="1"/>
</dbReference>
<evidence type="ECO:0000256" key="7">
    <source>
        <dbReference type="SAM" id="Phobius"/>
    </source>
</evidence>
<dbReference type="PANTHER" id="PTHR30614:SF21">
    <property type="entry name" value="AMINO ACID ABC TRANSPORTER PERMEASE"/>
    <property type="match status" value="1"/>
</dbReference>
<dbReference type="PANTHER" id="PTHR30614">
    <property type="entry name" value="MEMBRANE COMPONENT OF AMINO ACID ABC TRANSPORTER"/>
    <property type="match status" value="1"/>
</dbReference>
<evidence type="ECO:0000256" key="5">
    <source>
        <dbReference type="ARBA" id="ARBA00022989"/>
    </source>
</evidence>
<dbReference type="NCBIfam" id="TIGR01726">
    <property type="entry name" value="HEQRo_perm_3TM"/>
    <property type="match status" value="1"/>
</dbReference>